<dbReference type="EMBL" id="FONV01000011">
    <property type="protein sequence ID" value="SFF49814.1"/>
    <property type="molecule type" value="Genomic_DNA"/>
</dbReference>
<sequence>MCCTYADGVAFPEDVLADEEEIVLHVRPHWKAVVLPVVVLLLALAGLIMGLVLLPSTDGGRIGLLLIVAIMLYYGGRYGLYPLLDWRCTEYVLTGERLLMQRGIVDRERRDLPLNRVNDHALTQSLLDRLLGSGTLTIDSIGDQRAVLAGVPAAQLVQNTLYELIELAPAPDEGEEETEAEPQRGSSSGRRSR</sequence>
<evidence type="ECO:0000256" key="2">
    <source>
        <dbReference type="SAM" id="Phobius"/>
    </source>
</evidence>
<dbReference type="PANTHER" id="PTHR37938">
    <property type="entry name" value="BLL0215 PROTEIN"/>
    <property type="match status" value="1"/>
</dbReference>
<proteinExistence type="predicted"/>
<name>A0A1I2J5J6_9ACTN</name>
<feature type="compositionally biased region" description="Low complexity" evidence="1">
    <location>
        <begin position="184"/>
        <end position="193"/>
    </location>
</feature>
<evidence type="ECO:0000259" key="3">
    <source>
        <dbReference type="Pfam" id="PF03703"/>
    </source>
</evidence>
<feature type="transmembrane region" description="Helical" evidence="2">
    <location>
        <begin position="59"/>
        <end position="76"/>
    </location>
</feature>
<dbReference type="AlphaFoldDB" id="A0A1I2J5J6"/>
<dbReference type="OrthoDB" id="4350422at2"/>
<accession>A0A1I2J5J6</accession>
<feature type="transmembrane region" description="Helical" evidence="2">
    <location>
        <begin position="32"/>
        <end position="53"/>
    </location>
</feature>
<keyword evidence="2" id="KW-0472">Membrane</keyword>
<gene>
    <name evidence="4" type="ORF">SAMN05421541_111356</name>
</gene>
<dbReference type="Pfam" id="PF03703">
    <property type="entry name" value="bPH_2"/>
    <property type="match status" value="1"/>
</dbReference>
<evidence type="ECO:0000313" key="5">
    <source>
        <dbReference type="Proteomes" id="UP000199645"/>
    </source>
</evidence>
<keyword evidence="2" id="KW-0812">Transmembrane</keyword>
<protein>
    <submittedName>
        <fullName evidence="4">PH domain-containing protein</fullName>
    </submittedName>
</protein>
<dbReference type="PANTHER" id="PTHR37938:SF1">
    <property type="entry name" value="BLL0215 PROTEIN"/>
    <property type="match status" value="1"/>
</dbReference>
<dbReference type="InterPro" id="IPR005182">
    <property type="entry name" value="YdbS-like_PH"/>
</dbReference>
<organism evidence="4 5">
    <name type="scientific">Actinoplanes philippinensis</name>
    <dbReference type="NCBI Taxonomy" id="35752"/>
    <lineage>
        <taxon>Bacteria</taxon>
        <taxon>Bacillati</taxon>
        <taxon>Actinomycetota</taxon>
        <taxon>Actinomycetes</taxon>
        <taxon>Micromonosporales</taxon>
        <taxon>Micromonosporaceae</taxon>
        <taxon>Actinoplanes</taxon>
    </lineage>
</organism>
<dbReference type="Proteomes" id="UP000199645">
    <property type="component" value="Unassembled WGS sequence"/>
</dbReference>
<dbReference type="STRING" id="35752.SAMN05421541_111356"/>
<evidence type="ECO:0000313" key="4">
    <source>
        <dbReference type="EMBL" id="SFF49814.1"/>
    </source>
</evidence>
<reference evidence="4 5" key="1">
    <citation type="submission" date="2016-10" db="EMBL/GenBank/DDBJ databases">
        <authorList>
            <person name="de Groot N.N."/>
        </authorList>
    </citation>
    <scope>NUCLEOTIDE SEQUENCE [LARGE SCALE GENOMIC DNA]</scope>
    <source>
        <strain evidence="4 5">DSM 43019</strain>
    </source>
</reference>
<keyword evidence="2" id="KW-1133">Transmembrane helix</keyword>
<keyword evidence="5" id="KW-1185">Reference proteome</keyword>
<feature type="domain" description="YdbS-like PH" evidence="3">
    <location>
        <begin position="86"/>
        <end position="159"/>
    </location>
</feature>
<feature type="region of interest" description="Disordered" evidence="1">
    <location>
        <begin position="168"/>
        <end position="193"/>
    </location>
</feature>
<evidence type="ECO:0000256" key="1">
    <source>
        <dbReference type="SAM" id="MobiDB-lite"/>
    </source>
</evidence>